<feature type="domain" description="Glycosyl transferase family 1" evidence="3">
    <location>
        <begin position="211"/>
        <end position="378"/>
    </location>
</feature>
<dbReference type="AlphaFoldDB" id="A0A1F7RXZ0"/>
<gene>
    <name evidence="5" type="ORF">A2W05_02470</name>
</gene>
<evidence type="ECO:0000313" key="5">
    <source>
        <dbReference type="EMBL" id="OGL45854.1"/>
    </source>
</evidence>
<dbReference type="PANTHER" id="PTHR12526">
    <property type="entry name" value="GLYCOSYLTRANSFERASE"/>
    <property type="match status" value="1"/>
</dbReference>
<dbReference type="Pfam" id="PF13439">
    <property type="entry name" value="Glyco_transf_4"/>
    <property type="match status" value="1"/>
</dbReference>
<comment type="caution">
    <text evidence="5">The sequence shown here is derived from an EMBL/GenBank/DDBJ whole genome shotgun (WGS) entry which is preliminary data.</text>
</comment>
<dbReference type="EMBL" id="MGDE01000113">
    <property type="protein sequence ID" value="OGL45854.1"/>
    <property type="molecule type" value="Genomic_DNA"/>
</dbReference>
<dbReference type="PANTHER" id="PTHR12526:SF629">
    <property type="entry name" value="TEICHURONIC ACID BIOSYNTHESIS GLYCOSYLTRANSFERASE TUAH-RELATED"/>
    <property type="match status" value="1"/>
</dbReference>
<accession>A0A1F7RXZ0</accession>
<dbReference type="InterPro" id="IPR028098">
    <property type="entry name" value="Glyco_trans_4-like_N"/>
</dbReference>
<dbReference type="Proteomes" id="UP000178797">
    <property type="component" value="Unassembled WGS sequence"/>
</dbReference>
<protein>
    <recommendedName>
        <fullName evidence="7">Glycosyl transferase family 1 domain-containing protein</fullName>
    </recommendedName>
</protein>
<dbReference type="GO" id="GO:0016757">
    <property type="term" value="F:glycosyltransferase activity"/>
    <property type="evidence" value="ECO:0007669"/>
    <property type="project" value="UniProtKB-KW"/>
</dbReference>
<dbReference type="InterPro" id="IPR001296">
    <property type="entry name" value="Glyco_trans_1"/>
</dbReference>
<evidence type="ECO:0008006" key="7">
    <source>
        <dbReference type="Google" id="ProtNLM"/>
    </source>
</evidence>
<sequence>MKKKILIFDTGKEWGGGTNSLLELLKRIDKNKYHFTALFYNNYKKGTESGIKTEIEKLGMEFLGLEQRKQPVFVKIAKELSRLTFFFSGRLKRYSVFLIDYHFRIKQNAEKISELLKKLGIDLIYMNNQPSSNLEGIIASKMTGVPALQHSRIETMLNSFEVKAVNLWLKKMICVSEGVKKSFIKQGVDKSKCVVVYNGIAIETVSNASHQDIRKIWGISDEDIIIGTVGSLIKRKRIMDLIEATAIVAKRSEHPIKCMIIGKGPEKENLMTKVKERNLDSRIIFTDFESDAISYINALDIFVMPSEKEGLPRVILEAMLMGKPVIASDIIGSSELVVDGETGFLVPVGKTDAIASTILRLIENPALREQMGEKAKERIIRNFPVEKYVNDVENVFAEVLRH</sequence>
<dbReference type="Pfam" id="PF00534">
    <property type="entry name" value="Glycos_transf_1"/>
    <property type="match status" value="1"/>
</dbReference>
<organism evidence="5 6">
    <name type="scientific">Candidatus Schekmanbacteria bacterium RBG_16_38_10</name>
    <dbReference type="NCBI Taxonomy" id="1817879"/>
    <lineage>
        <taxon>Bacteria</taxon>
        <taxon>Candidatus Schekmaniibacteriota</taxon>
    </lineage>
</organism>
<feature type="domain" description="Glycosyltransferase subfamily 4-like N-terminal" evidence="4">
    <location>
        <begin position="91"/>
        <end position="203"/>
    </location>
</feature>
<proteinExistence type="predicted"/>
<evidence type="ECO:0000256" key="1">
    <source>
        <dbReference type="ARBA" id="ARBA00022676"/>
    </source>
</evidence>
<evidence type="ECO:0000256" key="2">
    <source>
        <dbReference type="ARBA" id="ARBA00022679"/>
    </source>
</evidence>
<evidence type="ECO:0000259" key="4">
    <source>
        <dbReference type="Pfam" id="PF13439"/>
    </source>
</evidence>
<dbReference type="SUPFAM" id="SSF53756">
    <property type="entry name" value="UDP-Glycosyltransferase/glycogen phosphorylase"/>
    <property type="match status" value="1"/>
</dbReference>
<keyword evidence="1" id="KW-0328">Glycosyltransferase</keyword>
<dbReference type="Gene3D" id="3.40.50.2000">
    <property type="entry name" value="Glycogen Phosphorylase B"/>
    <property type="match status" value="2"/>
</dbReference>
<evidence type="ECO:0000259" key="3">
    <source>
        <dbReference type="Pfam" id="PF00534"/>
    </source>
</evidence>
<name>A0A1F7RXZ0_9BACT</name>
<dbReference type="CDD" id="cd03801">
    <property type="entry name" value="GT4_PimA-like"/>
    <property type="match status" value="1"/>
</dbReference>
<reference evidence="5 6" key="1">
    <citation type="journal article" date="2016" name="Nat. Commun.">
        <title>Thousands of microbial genomes shed light on interconnected biogeochemical processes in an aquifer system.</title>
        <authorList>
            <person name="Anantharaman K."/>
            <person name="Brown C.T."/>
            <person name="Hug L.A."/>
            <person name="Sharon I."/>
            <person name="Castelle C.J."/>
            <person name="Probst A.J."/>
            <person name="Thomas B.C."/>
            <person name="Singh A."/>
            <person name="Wilkins M.J."/>
            <person name="Karaoz U."/>
            <person name="Brodie E.L."/>
            <person name="Williams K.H."/>
            <person name="Hubbard S.S."/>
            <person name="Banfield J.F."/>
        </authorList>
    </citation>
    <scope>NUCLEOTIDE SEQUENCE [LARGE SCALE GENOMIC DNA]</scope>
</reference>
<keyword evidence="2" id="KW-0808">Transferase</keyword>
<evidence type="ECO:0000313" key="6">
    <source>
        <dbReference type="Proteomes" id="UP000178797"/>
    </source>
</evidence>